<evidence type="ECO:0000256" key="5">
    <source>
        <dbReference type="ARBA" id="ARBA00022833"/>
    </source>
</evidence>
<dbReference type="PANTHER" id="PTHR30471">
    <property type="entry name" value="DNA REPAIR PROTEIN RADC"/>
    <property type="match status" value="1"/>
</dbReference>
<dbReference type="PROSITE" id="PS50249">
    <property type="entry name" value="MPN"/>
    <property type="match status" value="1"/>
</dbReference>
<dbReference type="Proteomes" id="UP001516588">
    <property type="component" value="Unassembled WGS sequence"/>
</dbReference>
<dbReference type="InterPro" id="IPR001405">
    <property type="entry name" value="UPF0758"/>
</dbReference>
<keyword evidence="5" id="KW-0862">Zinc</keyword>
<keyword evidence="3" id="KW-0479">Metal-binding</keyword>
<sequence length="146" mass="16522">MEVKKYEIYTKTSRVWEVPNTEIKCSEDIYKFAVKYLKMQERDREVFSVVAINAKGQIIGVNDASIGDLFSAIMHPREILKYAILSNAAAIICIHNHPSGDPTPSQEDINSTVRLQDACEIIGIKLLDHIIVGENRYSSLKNEQLI</sequence>
<evidence type="ECO:0000313" key="8">
    <source>
        <dbReference type="EMBL" id="MBE5036176.1"/>
    </source>
</evidence>
<organism evidence="8 9">
    <name type="scientific">Gallibacter intestinalis</name>
    <dbReference type="NCBI Taxonomy" id="2779356"/>
    <lineage>
        <taxon>Bacteria</taxon>
        <taxon>Bacillati</taxon>
        <taxon>Bacillota</taxon>
        <taxon>Clostridia</taxon>
        <taxon>Eubacteriales</taxon>
        <taxon>Eubacteriaceae</taxon>
        <taxon>Gallibacter</taxon>
    </lineage>
</organism>
<evidence type="ECO:0000256" key="3">
    <source>
        <dbReference type="ARBA" id="ARBA00022723"/>
    </source>
</evidence>
<dbReference type="SUPFAM" id="SSF102712">
    <property type="entry name" value="JAB1/MPN domain"/>
    <property type="match status" value="1"/>
</dbReference>
<keyword evidence="2" id="KW-0645">Protease</keyword>
<proteinExistence type="inferred from homology"/>
<comment type="caution">
    <text evidence="8">The sequence shown here is derived from an EMBL/GenBank/DDBJ whole genome shotgun (WGS) entry which is preliminary data.</text>
</comment>
<gene>
    <name evidence="8" type="ORF">INF20_07810</name>
</gene>
<protein>
    <submittedName>
        <fullName evidence="8">JAB domain-containing protein</fullName>
    </submittedName>
</protein>
<keyword evidence="4" id="KW-0378">Hydrolase</keyword>
<dbReference type="EMBL" id="JADCKA010000020">
    <property type="protein sequence ID" value="MBE5036176.1"/>
    <property type="molecule type" value="Genomic_DNA"/>
</dbReference>
<dbReference type="InterPro" id="IPR037518">
    <property type="entry name" value="MPN"/>
</dbReference>
<comment type="similarity">
    <text evidence="1">Belongs to the UPF0758 family.</text>
</comment>
<reference evidence="8 9" key="1">
    <citation type="submission" date="2020-10" db="EMBL/GenBank/DDBJ databases">
        <title>ChiBAC.</title>
        <authorList>
            <person name="Zenner C."/>
            <person name="Hitch T.C.A."/>
            <person name="Clavel T."/>
        </authorList>
    </citation>
    <scope>NUCLEOTIDE SEQUENCE [LARGE SCALE GENOMIC DNA]</scope>
    <source>
        <strain evidence="8 9">DSM 108706</strain>
    </source>
</reference>
<keyword evidence="9" id="KW-1185">Reference proteome</keyword>
<dbReference type="CDD" id="cd08071">
    <property type="entry name" value="MPN_DUF2466"/>
    <property type="match status" value="1"/>
</dbReference>
<evidence type="ECO:0000256" key="6">
    <source>
        <dbReference type="ARBA" id="ARBA00023049"/>
    </source>
</evidence>
<feature type="domain" description="MPN" evidence="7">
    <location>
        <begin position="23"/>
        <end position="146"/>
    </location>
</feature>
<evidence type="ECO:0000259" key="7">
    <source>
        <dbReference type="PROSITE" id="PS50249"/>
    </source>
</evidence>
<dbReference type="Pfam" id="PF04002">
    <property type="entry name" value="RadC"/>
    <property type="match status" value="1"/>
</dbReference>
<dbReference type="InterPro" id="IPR020891">
    <property type="entry name" value="UPF0758_CS"/>
</dbReference>
<name>A0ABR9QZB0_9FIRM</name>
<dbReference type="PROSITE" id="PS01302">
    <property type="entry name" value="UPF0758"/>
    <property type="match status" value="1"/>
</dbReference>
<evidence type="ECO:0000256" key="1">
    <source>
        <dbReference type="ARBA" id="ARBA00010243"/>
    </source>
</evidence>
<evidence type="ECO:0000256" key="4">
    <source>
        <dbReference type="ARBA" id="ARBA00022801"/>
    </source>
</evidence>
<evidence type="ECO:0000256" key="2">
    <source>
        <dbReference type="ARBA" id="ARBA00022670"/>
    </source>
</evidence>
<accession>A0ABR9QZB0</accession>
<dbReference type="Gene3D" id="3.40.140.10">
    <property type="entry name" value="Cytidine Deaminase, domain 2"/>
    <property type="match status" value="1"/>
</dbReference>
<keyword evidence="6" id="KW-0482">Metalloprotease</keyword>
<dbReference type="InterPro" id="IPR025657">
    <property type="entry name" value="RadC_JAB"/>
</dbReference>
<dbReference type="PANTHER" id="PTHR30471:SF3">
    <property type="entry name" value="UPF0758 PROTEIN YEES-RELATED"/>
    <property type="match status" value="1"/>
</dbReference>
<evidence type="ECO:0000313" key="9">
    <source>
        <dbReference type="Proteomes" id="UP001516588"/>
    </source>
</evidence>
<dbReference type="RefSeq" id="WP_226385822.1">
    <property type="nucleotide sequence ID" value="NZ_JADCKA010000020.1"/>
</dbReference>